<dbReference type="EMBL" id="PISP01000002">
    <property type="protein sequence ID" value="PKD43467.1"/>
    <property type="molecule type" value="Genomic_DNA"/>
</dbReference>
<name>A0A2N0VGZ6_9BACT</name>
<dbReference type="Proteomes" id="UP000233398">
    <property type="component" value="Unassembled WGS sequence"/>
</dbReference>
<reference evidence="1 2" key="1">
    <citation type="submission" date="2017-11" db="EMBL/GenBank/DDBJ databases">
        <title>Rhodohalobacter 15182 sp. nov., isolated from a salt lake.</title>
        <authorList>
            <person name="Han S."/>
        </authorList>
    </citation>
    <scope>NUCLEOTIDE SEQUENCE [LARGE SCALE GENOMIC DNA]</scope>
    <source>
        <strain evidence="1 2">15182</strain>
    </source>
</reference>
<protein>
    <submittedName>
        <fullName evidence="1">Uncharacterized protein</fullName>
    </submittedName>
</protein>
<dbReference type="AlphaFoldDB" id="A0A2N0VGZ6"/>
<organism evidence="1 2">
    <name type="scientific">Rhodohalobacter barkolensis</name>
    <dbReference type="NCBI Taxonomy" id="2053187"/>
    <lineage>
        <taxon>Bacteria</taxon>
        <taxon>Pseudomonadati</taxon>
        <taxon>Balneolota</taxon>
        <taxon>Balneolia</taxon>
        <taxon>Balneolales</taxon>
        <taxon>Balneolaceae</taxon>
        <taxon>Rhodohalobacter</taxon>
    </lineage>
</organism>
<sequence>MTSNPRYYISLCITLSHKTKIYFYKQVIFIRYNFDDFIVEVKQIKKYRLKLIFTQNPLRLNEIVNEENVELIHGNKLNSIIIS</sequence>
<keyword evidence="2" id="KW-1185">Reference proteome</keyword>
<gene>
    <name evidence="1" type="ORF">CWD77_07805</name>
</gene>
<evidence type="ECO:0000313" key="1">
    <source>
        <dbReference type="EMBL" id="PKD43467.1"/>
    </source>
</evidence>
<proteinExistence type="predicted"/>
<accession>A0A2N0VGZ6</accession>
<evidence type="ECO:0000313" key="2">
    <source>
        <dbReference type="Proteomes" id="UP000233398"/>
    </source>
</evidence>
<comment type="caution">
    <text evidence="1">The sequence shown here is derived from an EMBL/GenBank/DDBJ whole genome shotgun (WGS) entry which is preliminary data.</text>
</comment>